<evidence type="ECO:0008006" key="3">
    <source>
        <dbReference type="Google" id="ProtNLM"/>
    </source>
</evidence>
<dbReference type="STRING" id="1519643.SAMN06295933_0033"/>
<dbReference type="EMBL" id="FWZU01000001">
    <property type="protein sequence ID" value="SME87777.1"/>
    <property type="molecule type" value="Genomic_DNA"/>
</dbReference>
<dbReference type="Pfam" id="PF12675">
    <property type="entry name" value="DUF3795"/>
    <property type="match status" value="1"/>
</dbReference>
<dbReference type="Proteomes" id="UP000192906">
    <property type="component" value="Unassembled WGS sequence"/>
</dbReference>
<proteinExistence type="predicted"/>
<gene>
    <name evidence="1" type="ORF">SAMN06295933_0033</name>
</gene>
<evidence type="ECO:0000313" key="1">
    <source>
        <dbReference type="EMBL" id="SME87777.1"/>
    </source>
</evidence>
<dbReference type="InterPro" id="IPR024227">
    <property type="entry name" value="DUF3795"/>
</dbReference>
<keyword evidence="2" id="KW-1185">Reference proteome</keyword>
<accession>A0A1X7C0K4</accession>
<organism evidence="1 2">
    <name type="scientific">Desulfovibrio gilichinskyi</name>
    <dbReference type="NCBI Taxonomy" id="1519643"/>
    <lineage>
        <taxon>Bacteria</taxon>
        <taxon>Pseudomonadati</taxon>
        <taxon>Thermodesulfobacteriota</taxon>
        <taxon>Desulfovibrionia</taxon>
        <taxon>Desulfovibrionales</taxon>
        <taxon>Desulfovibrionaceae</taxon>
        <taxon>Desulfovibrio</taxon>
    </lineage>
</organism>
<protein>
    <recommendedName>
        <fullName evidence="3">DUF3795 domain-containing protein</fullName>
    </recommendedName>
</protein>
<name>A0A1X7C0K4_9BACT</name>
<sequence length="124" mass="14123">MAIHARAIAKTMGDNFQTYADRLKDFNPAMNEYPAFRSLLDSLASPKCDGCRSDNRTCLPSCKVAECVQKQHIEFCFECDKFPDCEKTGLTGALLERWEKNNKLMKSIGIDKYITMSAEKPRYP</sequence>
<reference evidence="2" key="1">
    <citation type="submission" date="2017-04" db="EMBL/GenBank/DDBJ databases">
        <authorList>
            <person name="Varghese N."/>
            <person name="Submissions S."/>
        </authorList>
    </citation>
    <scope>NUCLEOTIDE SEQUENCE [LARGE SCALE GENOMIC DNA]</scope>
    <source>
        <strain evidence="2">K3S</strain>
    </source>
</reference>
<evidence type="ECO:0000313" key="2">
    <source>
        <dbReference type="Proteomes" id="UP000192906"/>
    </source>
</evidence>
<dbReference type="AlphaFoldDB" id="A0A1X7C0K4"/>